<comment type="subcellular location">
    <subcellularLocation>
        <location evidence="1">Cell projection</location>
        <location evidence="1">Cilium</location>
    </subcellularLocation>
</comment>
<comment type="similarity">
    <text evidence="2">Belongs to the IFT57 family.</text>
</comment>
<dbReference type="GO" id="GO:0005815">
    <property type="term" value="C:microtubule organizing center"/>
    <property type="evidence" value="ECO:0007669"/>
    <property type="project" value="TreeGrafter"/>
</dbReference>
<dbReference type="AlphaFoldDB" id="F2U0T3"/>
<dbReference type="RefSeq" id="XP_004997068.1">
    <property type="nucleotide sequence ID" value="XM_004997011.1"/>
</dbReference>
<dbReference type="GO" id="GO:0005929">
    <property type="term" value="C:cilium"/>
    <property type="evidence" value="ECO:0007669"/>
    <property type="project" value="UniProtKB-SubCell"/>
</dbReference>
<dbReference type="STRING" id="946362.F2U0T3"/>
<dbReference type="GO" id="GO:0042073">
    <property type="term" value="P:intraciliary transport"/>
    <property type="evidence" value="ECO:0007669"/>
    <property type="project" value="TreeGrafter"/>
</dbReference>
<dbReference type="GO" id="GO:0005794">
    <property type="term" value="C:Golgi apparatus"/>
    <property type="evidence" value="ECO:0007669"/>
    <property type="project" value="TreeGrafter"/>
</dbReference>
<evidence type="ECO:0000256" key="5">
    <source>
        <dbReference type="SAM" id="Coils"/>
    </source>
</evidence>
<feature type="region of interest" description="Disordered" evidence="6">
    <location>
        <begin position="406"/>
        <end position="426"/>
    </location>
</feature>
<gene>
    <name evidence="7" type="ORF">PTSG_01098</name>
</gene>
<dbReference type="eggNOG" id="KOG0972">
    <property type="taxonomic scope" value="Eukaryota"/>
</dbReference>
<protein>
    <submittedName>
        <fullName evidence="7">Uncharacterized protein</fullName>
    </submittedName>
</protein>
<evidence type="ECO:0000256" key="3">
    <source>
        <dbReference type="ARBA" id="ARBA00023069"/>
    </source>
</evidence>
<dbReference type="EMBL" id="GL832958">
    <property type="protein sequence ID" value="EGD80507.1"/>
    <property type="molecule type" value="Genomic_DNA"/>
</dbReference>
<keyword evidence="5" id="KW-0175">Coiled coil</keyword>
<dbReference type="Proteomes" id="UP000007799">
    <property type="component" value="Unassembled WGS sequence"/>
</dbReference>
<dbReference type="GeneID" id="16077663"/>
<organism evidence="8">
    <name type="scientific">Salpingoeca rosetta (strain ATCC 50818 / BSB-021)</name>
    <dbReference type="NCBI Taxonomy" id="946362"/>
    <lineage>
        <taxon>Eukaryota</taxon>
        <taxon>Choanoflagellata</taxon>
        <taxon>Craspedida</taxon>
        <taxon>Salpingoecidae</taxon>
        <taxon>Salpingoeca</taxon>
    </lineage>
</organism>
<feature type="compositionally biased region" description="Polar residues" evidence="6">
    <location>
        <begin position="407"/>
        <end position="416"/>
    </location>
</feature>
<sequence length="426" mass="48528">MGDTEKSEKPRRERRERRTADADEAAENPFGAYMQSENVLDKLKLLKYEQDFCKKFSMKPIHRYYFAESTDPNEQLWYFANLVSWLLSFLKQRYKAPDQYDDPNSIVTSVMMELRKAGVSVDVSQSKLKTGAGEEICQILNQLGQMALKSLKWTWGKPIHKHEDFQEQEDEEEAVEITTADMEAEEEIEEEDFDDEADAFIDGGAMAAEVAPSSERAEVLESNVTAAEWKIELERVLPQLKVHIRSDAKDWRTHLQQMQDNKTQIEGALKDTTQHLSKLEKDIAKTLEKIMSREKYINGQLETLVSEFRQQQDSLAATQERYKQASTTVTEYSRQLAAVSADLEAVKSQMDERGSSMTDASPLVKIKQALKALKTEISQMDLRIGVIQHVLLAAKVRQKGEIVQDMNADTSANNPFAVSDDDSAWP</sequence>
<dbReference type="PANTHER" id="PTHR16011">
    <property type="entry name" value="IFT57/HIPPI"/>
    <property type="match status" value="1"/>
</dbReference>
<reference evidence="7" key="1">
    <citation type="submission" date="2009-08" db="EMBL/GenBank/DDBJ databases">
        <title>Annotation of Salpingoeca rosetta.</title>
        <authorList>
            <consortium name="The Broad Institute Genome Sequencing Platform"/>
            <person name="Russ C."/>
            <person name="Cuomo C."/>
            <person name="Burger G."/>
            <person name="Gray M.W."/>
            <person name="Holland P.W.H."/>
            <person name="King N."/>
            <person name="Lang F.B.F."/>
            <person name="Roger A.J."/>
            <person name="Ruiz-Trillo I."/>
            <person name="Young S.K."/>
            <person name="Zeng Q."/>
            <person name="Gargeya S."/>
            <person name="Alvarado L."/>
            <person name="Berlin A."/>
            <person name="Chapman S.B."/>
            <person name="Chen Z."/>
            <person name="Freedman E."/>
            <person name="Gellesch M."/>
            <person name="Goldberg J."/>
            <person name="Griggs A."/>
            <person name="Gujja S."/>
            <person name="Heilman E."/>
            <person name="Heiman D."/>
            <person name="Howarth C."/>
            <person name="Mehta T."/>
            <person name="Neiman D."/>
            <person name="Pearson M."/>
            <person name="Roberts A."/>
            <person name="Saif S."/>
            <person name="Shea T."/>
            <person name="Shenoy N."/>
            <person name="Sisk P."/>
            <person name="Stolte C."/>
            <person name="Sykes S."/>
            <person name="White J."/>
            <person name="Yandava C."/>
            <person name="Haas B."/>
            <person name="Nusbaum C."/>
            <person name="Birren B."/>
        </authorList>
    </citation>
    <scope>NUCLEOTIDE SEQUENCE [LARGE SCALE GENOMIC DNA]</scope>
    <source>
        <strain evidence="7">ATCC 50818</strain>
    </source>
</reference>
<dbReference type="OrthoDB" id="423881at2759"/>
<dbReference type="GO" id="GO:0030992">
    <property type="term" value="C:intraciliary transport particle B"/>
    <property type="evidence" value="ECO:0007669"/>
    <property type="project" value="TreeGrafter"/>
</dbReference>
<dbReference type="Pfam" id="PF10498">
    <property type="entry name" value="IFT57"/>
    <property type="match status" value="1"/>
</dbReference>
<keyword evidence="4" id="KW-0966">Cell projection</keyword>
<keyword evidence="8" id="KW-1185">Reference proteome</keyword>
<evidence type="ECO:0000256" key="4">
    <source>
        <dbReference type="ARBA" id="ARBA00023273"/>
    </source>
</evidence>
<dbReference type="KEGG" id="sre:PTSG_01098"/>
<feature type="coiled-coil region" evidence="5">
    <location>
        <begin position="315"/>
        <end position="383"/>
    </location>
</feature>
<dbReference type="InParanoid" id="F2U0T3"/>
<evidence type="ECO:0000256" key="1">
    <source>
        <dbReference type="ARBA" id="ARBA00004138"/>
    </source>
</evidence>
<evidence type="ECO:0000313" key="7">
    <source>
        <dbReference type="EMBL" id="EGD80507.1"/>
    </source>
</evidence>
<evidence type="ECO:0000313" key="8">
    <source>
        <dbReference type="Proteomes" id="UP000007799"/>
    </source>
</evidence>
<dbReference type="FunCoup" id="F2U0T3">
    <property type="interactions" value="295"/>
</dbReference>
<dbReference type="PANTHER" id="PTHR16011:SF0">
    <property type="entry name" value="INTRAFLAGELLAR TRANSPORT PROTEIN 57 HOMOLOG"/>
    <property type="match status" value="1"/>
</dbReference>
<evidence type="ECO:0000256" key="6">
    <source>
        <dbReference type="SAM" id="MobiDB-lite"/>
    </source>
</evidence>
<feature type="region of interest" description="Disordered" evidence="6">
    <location>
        <begin position="1"/>
        <end position="29"/>
    </location>
</feature>
<name>F2U0T3_SALR5</name>
<dbReference type="GO" id="GO:1905515">
    <property type="term" value="P:non-motile cilium assembly"/>
    <property type="evidence" value="ECO:0007669"/>
    <property type="project" value="TreeGrafter"/>
</dbReference>
<dbReference type="OMA" id="VHAHDQD"/>
<feature type="compositionally biased region" description="Basic and acidic residues" evidence="6">
    <location>
        <begin position="1"/>
        <end position="21"/>
    </location>
</feature>
<accession>F2U0T3</accession>
<evidence type="ECO:0000256" key="2">
    <source>
        <dbReference type="ARBA" id="ARBA00009415"/>
    </source>
</evidence>
<keyword evidence="3" id="KW-0969">Cilium</keyword>
<dbReference type="InterPro" id="IPR019530">
    <property type="entry name" value="Intra-flagellar_transport_57"/>
</dbReference>
<proteinExistence type="inferred from homology"/>